<comment type="caution">
    <text evidence="2">The sequence shown here is derived from an EMBL/GenBank/DDBJ whole genome shotgun (WGS) entry which is preliminary data.</text>
</comment>
<dbReference type="VEuPathDB" id="FungiDB:AB675_2591"/>
<evidence type="ECO:0000256" key="1">
    <source>
        <dbReference type="SAM" id="MobiDB-lite"/>
    </source>
</evidence>
<dbReference type="GO" id="GO:0001228">
    <property type="term" value="F:DNA-binding transcription activator activity, RNA polymerase II-specific"/>
    <property type="evidence" value="ECO:0007669"/>
    <property type="project" value="TreeGrafter"/>
</dbReference>
<dbReference type="Proteomes" id="UP000038010">
    <property type="component" value="Unassembled WGS sequence"/>
</dbReference>
<evidence type="ECO:0000313" key="3">
    <source>
        <dbReference type="Proteomes" id="UP000038010"/>
    </source>
</evidence>
<gene>
    <name evidence="2" type="ORF">AB675_2591</name>
</gene>
<reference evidence="2 3" key="1">
    <citation type="submission" date="2015-06" db="EMBL/GenBank/DDBJ databases">
        <title>Draft genome of the ant-associated black yeast Phialophora attae CBS 131958.</title>
        <authorList>
            <person name="Moreno L.F."/>
            <person name="Stielow B.J."/>
            <person name="de Hoog S."/>
            <person name="Vicente V.A."/>
            <person name="Weiss V.A."/>
            <person name="de Vries M."/>
            <person name="Cruz L.M."/>
            <person name="Souza E.M."/>
        </authorList>
    </citation>
    <scope>NUCLEOTIDE SEQUENCE [LARGE SCALE GENOMIC DNA]</scope>
    <source>
        <strain evidence="2 3">CBS 131958</strain>
    </source>
</reference>
<protein>
    <recommendedName>
        <fullName evidence="4">Sterol uptake control protein 2</fullName>
    </recommendedName>
</protein>
<dbReference type="AlphaFoldDB" id="A0A0N1HAS1"/>
<organism evidence="2 3">
    <name type="scientific">Cyphellophora attinorum</name>
    <dbReference type="NCBI Taxonomy" id="1664694"/>
    <lineage>
        <taxon>Eukaryota</taxon>
        <taxon>Fungi</taxon>
        <taxon>Dikarya</taxon>
        <taxon>Ascomycota</taxon>
        <taxon>Pezizomycotina</taxon>
        <taxon>Eurotiomycetes</taxon>
        <taxon>Chaetothyriomycetidae</taxon>
        <taxon>Chaetothyriales</taxon>
        <taxon>Cyphellophoraceae</taxon>
        <taxon>Cyphellophora</taxon>
    </lineage>
</organism>
<dbReference type="InterPro" id="IPR053157">
    <property type="entry name" value="Sterol_Uptake_Regulator"/>
</dbReference>
<dbReference type="PANTHER" id="PTHR47784:SF10">
    <property type="entry name" value="TRANSCRIPTION FACTOR, PUTATIVE (AFU_ORTHOLOGUE AFUA_6G14150)-RELATED"/>
    <property type="match status" value="1"/>
</dbReference>
<accession>A0A0N1HAS1</accession>
<dbReference type="OrthoDB" id="5295362at2759"/>
<feature type="compositionally biased region" description="Low complexity" evidence="1">
    <location>
        <begin position="21"/>
        <end position="43"/>
    </location>
</feature>
<dbReference type="EMBL" id="LFJN01000002">
    <property type="protein sequence ID" value="KPI45242.1"/>
    <property type="molecule type" value="Genomic_DNA"/>
</dbReference>
<proteinExistence type="predicted"/>
<evidence type="ECO:0000313" key="2">
    <source>
        <dbReference type="EMBL" id="KPI45242.1"/>
    </source>
</evidence>
<keyword evidence="3" id="KW-1185">Reference proteome</keyword>
<dbReference type="PANTHER" id="PTHR47784">
    <property type="entry name" value="STEROL UPTAKE CONTROL PROTEIN 2"/>
    <property type="match status" value="1"/>
</dbReference>
<name>A0A0N1HAS1_9EURO</name>
<dbReference type="STRING" id="1664694.A0A0N1HAS1"/>
<feature type="region of interest" description="Disordered" evidence="1">
    <location>
        <begin position="14"/>
        <end position="48"/>
    </location>
</feature>
<dbReference type="GeneID" id="28734455"/>
<dbReference type="RefSeq" id="XP_018005205.1">
    <property type="nucleotide sequence ID" value="XM_018142575.1"/>
</dbReference>
<evidence type="ECO:0008006" key="4">
    <source>
        <dbReference type="Google" id="ProtNLM"/>
    </source>
</evidence>
<sequence length="369" mass="41216">MPPDIALPIQRAKFVPPPLQQPAAPELPASTSTDSSSRSPFTSQASELSRATTIDCETSLASDPRLQELALMRWWCVKGYAALVRKGTLDREIWIGPVIDMALEYPWLMDLIFALSATHIAAESSKSSERSAYTSLALEYQSRAIAAARPSLEDVSATNCHALFAFTVLNIPTSIVLAQLPVGANDLGRSPVESIVISGQWITSLISLMNGAEKWLRGGPFQLAFDKCDDPNMYDESFRPAMQRLLSLLTRSKYAGRGYTKQFDLFSRGVELLESYFCREKSMAIGWPAELGPEFFEQVHAKDSFALLLTMHWGVLLHSLEMWWGSFTGKRLVDQIGRDFGECENEQTREAIHWARVQVGLDIKMTWSQ</sequence>